<sequence>MADFPEFSVGSVPLKVVSKVLNMKPDTIRDKMEDETLDLGIIYKARKKRGKREYRNTYISPKKLYELTGYVWKGEKEAIETKKE</sequence>
<dbReference type="STRING" id="39482.ERS852491_01365"/>
<evidence type="ECO:0000313" key="2">
    <source>
        <dbReference type="Proteomes" id="UP000095544"/>
    </source>
</evidence>
<gene>
    <name evidence="1" type="ORF">ERS852491_01365</name>
</gene>
<dbReference type="Proteomes" id="UP000095544">
    <property type="component" value="Unassembled WGS sequence"/>
</dbReference>
<dbReference type="AlphaFoldDB" id="A0A174CIQ0"/>
<organism evidence="1 2">
    <name type="scientific">Faecalicatena contorta</name>
    <dbReference type="NCBI Taxonomy" id="39482"/>
    <lineage>
        <taxon>Bacteria</taxon>
        <taxon>Bacillati</taxon>
        <taxon>Bacillota</taxon>
        <taxon>Clostridia</taxon>
        <taxon>Lachnospirales</taxon>
        <taxon>Lachnospiraceae</taxon>
        <taxon>Faecalicatena</taxon>
    </lineage>
</organism>
<accession>A0A174CIQ0</accession>
<name>A0A174CIQ0_9FIRM</name>
<proteinExistence type="predicted"/>
<reference evidence="1 2" key="1">
    <citation type="submission" date="2015-09" db="EMBL/GenBank/DDBJ databases">
        <authorList>
            <consortium name="Pathogen Informatics"/>
        </authorList>
    </citation>
    <scope>NUCLEOTIDE SEQUENCE [LARGE SCALE GENOMIC DNA]</scope>
    <source>
        <strain evidence="1 2">2789STDY5834876</strain>
    </source>
</reference>
<dbReference type="EMBL" id="CYZU01000009">
    <property type="protein sequence ID" value="CUO12817.1"/>
    <property type="molecule type" value="Genomic_DNA"/>
</dbReference>
<evidence type="ECO:0000313" key="1">
    <source>
        <dbReference type="EMBL" id="CUO12817.1"/>
    </source>
</evidence>
<protein>
    <submittedName>
        <fullName evidence="1">Uncharacterized protein</fullName>
    </submittedName>
</protein>